<protein>
    <submittedName>
        <fullName evidence="2">Uncharacterized protein</fullName>
    </submittedName>
</protein>
<gene>
    <name evidence="2" type="ORF">Cgig2_004365</name>
</gene>
<evidence type="ECO:0000313" key="2">
    <source>
        <dbReference type="EMBL" id="KAJ8427206.1"/>
    </source>
</evidence>
<sequence length="486" mass="53191">MADAITRQVSEQVKRAMEVARACRGTHRPEGMLPLRPIERSREVTRSDRSDRLPPRRGRVQRWSLSADPHKGQLQSRQLPLRPMRPTPGGPLGLRSRNRLLDKRQIDRFLKRDPRFLRQEQTPTLPLLRDEECSTEVVTTIAGGYEVKNKFKRLEVDFLVVNVPTTYNVIIGRPTLHRVKAVVAPGIQGHRSGLTGRPAPWLGPHQLRPSPAGATALSFRSRGSLGPLAASVMAFTPLAKTLAMAISSSETFGGSEAPGAAKSQDLTISWTRESLTLGSALMTLAEGRGVSEEAPLTTEVTTPMPLEGGSAPLTTGFPIGEQTAGRPSPPPSAKERMPRSRQGVPQSSASYGPASSQRASSRGVQGRAPEKKGAASLLPAYARQRLPLVQEWKPQSRRPSAEPLLDLYKTNRKSGSEGRLRLASSLLGRLHRLNRLSHEPRDGLRPIILAYIEHKVTGSLSFLSRGLPEGVSNWFPLILIRNIAPT</sequence>
<comment type="caution">
    <text evidence="2">The sequence shown here is derived from an EMBL/GenBank/DDBJ whole genome shotgun (WGS) entry which is preliminary data.</text>
</comment>
<dbReference type="OrthoDB" id="1746852at2759"/>
<dbReference type="AlphaFoldDB" id="A0A9Q1JMZ6"/>
<evidence type="ECO:0000313" key="3">
    <source>
        <dbReference type="Proteomes" id="UP001153076"/>
    </source>
</evidence>
<feature type="region of interest" description="Disordered" evidence="1">
    <location>
        <begin position="22"/>
        <end position="96"/>
    </location>
</feature>
<reference evidence="2" key="1">
    <citation type="submission" date="2022-04" db="EMBL/GenBank/DDBJ databases">
        <title>Carnegiea gigantea Genome sequencing and assembly v2.</title>
        <authorList>
            <person name="Copetti D."/>
            <person name="Sanderson M.J."/>
            <person name="Burquez A."/>
            <person name="Wojciechowski M.F."/>
        </authorList>
    </citation>
    <scope>NUCLEOTIDE SEQUENCE</scope>
    <source>
        <strain evidence="2">SGP5-SGP5p</strain>
        <tissue evidence="2">Aerial part</tissue>
    </source>
</reference>
<organism evidence="2 3">
    <name type="scientific">Carnegiea gigantea</name>
    <dbReference type="NCBI Taxonomy" id="171969"/>
    <lineage>
        <taxon>Eukaryota</taxon>
        <taxon>Viridiplantae</taxon>
        <taxon>Streptophyta</taxon>
        <taxon>Embryophyta</taxon>
        <taxon>Tracheophyta</taxon>
        <taxon>Spermatophyta</taxon>
        <taxon>Magnoliopsida</taxon>
        <taxon>eudicotyledons</taxon>
        <taxon>Gunneridae</taxon>
        <taxon>Pentapetalae</taxon>
        <taxon>Caryophyllales</taxon>
        <taxon>Cactineae</taxon>
        <taxon>Cactaceae</taxon>
        <taxon>Cactoideae</taxon>
        <taxon>Echinocereeae</taxon>
        <taxon>Carnegiea</taxon>
    </lineage>
</organism>
<keyword evidence="3" id="KW-1185">Reference proteome</keyword>
<feature type="compositionally biased region" description="Basic and acidic residues" evidence="1">
    <location>
        <begin position="37"/>
        <end position="54"/>
    </location>
</feature>
<evidence type="ECO:0000256" key="1">
    <source>
        <dbReference type="SAM" id="MobiDB-lite"/>
    </source>
</evidence>
<accession>A0A9Q1JMZ6</accession>
<dbReference type="EMBL" id="JAKOGI010001174">
    <property type="protein sequence ID" value="KAJ8427206.1"/>
    <property type="molecule type" value="Genomic_DNA"/>
</dbReference>
<feature type="region of interest" description="Disordered" evidence="1">
    <location>
        <begin position="288"/>
        <end position="377"/>
    </location>
</feature>
<name>A0A9Q1JMZ6_9CARY</name>
<dbReference type="Proteomes" id="UP001153076">
    <property type="component" value="Unassembled WGS sequence"/>
</dbReference>
<feature type="compositionally biased region" description="Polar residues" evidence="1">
    <location>
        <begin position="343"/>
        <end position="363"/>
    </location>
</feature>
<proteinExistence type="predicted"/>